<name>A0A7K1Y6A4_9SPHI</name>
<dbReference type="PANTHER" id="PTHR30060:SF0">
    <property type="entry name" value="COILED-COIL PROTEIN (DUF2040)-RELATED"/>
    <property type="match status" value="1"/>
</dbReference>
<dbReference type="EMBL" id="WVHT01000001">
    <property type="protein sequence ID" value="MXV49970.1"/>
    <property type="molecule type" value="Genomic_DNA"/>
</dbReference>
<dbReference type="PANTHER" id="PTHR30060">
    <property type="entry name" value="INNER MEMBRANE PROTEIN"/>
    <property type="match status" value="1"/>
</dbReference>
<protein>
    <submittedName>
        <fullName evidence="2">TerC family protein</fullName>
    </submittedName>
</protein>
<evidence type="ECO:0000256" key="1">
    <source>
        <dbReference type="SAM" id="Phobius"/>
    </source>
</evidence>
<feature type="transmembrane region" description="Helical" evidence="1">
    <location>
        <begin position="198"/>
        <end position="217"/>
    </location>
</feature>
<keyword evidence="1" id="KW-0472">Membrane</keyword>
<proteinExistence type="predicted"/>
<feature type="transmembrane region" description="Helical" evidence="1">
    <location>
        <begin position="167"/>
        <end position="186"/>
    </location>
</feature>
<evidence type="ECO:0000313" key="2">
    <source>
        <dbReference type="EMBL" id="MXV49970.1"/>
    </source>
</evidence>
<reference evidence="2 3" key="1">
    <citation type="submission" date="2019-11" db="EMBL/GenBank/DDBJ databases">
        <title>Pedobacter sp. HMF7647 Genome sequencing and assembly.</title>
        <authorList>
            <person name="Kang H."/>
            <person name="Kim H."/>
            <person name="Joh K."/>
        </authorList>
    </citation>
    <scope>NUCLEOTIDE SEQUENCE [LARGE SCALE GENOMIC DNA]</scope>
    <source>
        <strain evidence="2 3">HMF7647</strain>
    </source>
</reference>
<gene>
    <name evidence="2" type="ORF">GS399_03225</name>
</gene>
<evidence type="ECO:0000313" key="3">
    <source>
        <dbReference type="Proteomes" id="UP000466586"/>
    </source>
</evidence>
<organism evidence="2 3">
    <name type="scientific">Hufsiella arboris</name>
    <dbReference type="NCBI Taxonomy" id="2695275"/>
    <lineage>
        <taxon>Bacteria</taxon>
        <taxon>Pseudomonadati</taxon>
        <taxon>Bacteroidota</taxon>
        <taxon>Sphingobacteriia</taxon>
        <taxon>Sphingobacteriales</taxon>
        <taxon>Sphingobacteriaceae</taxon>
        <taxon>Hufsiella</taxon>
    </lineage>
</organism>
<dbReference type="AlphaFoldDB" id="A0A7K1Y6A4"/>
<comment type="caution">
    <text evidence="2">The sequence shown here is derived from an EMBL/GenBank/DDBJ whole genome shotgun (WGS) entry which is preliminary data.</text>
</comment>
<accession>A0A7K1Y6A4</accession>
<dbReference type="InterPro" id="IPR005496">
    <property type="entry name" value="Integral_membrane_TerC"/>
</dbReference>
<dbReference type="GO" id="GO:0005886">
    <property type="term" value="C:plasma membrane"/>
    <property type="evidence" value="ECO:0007669"/>
    <property type="project" value="TreeGrafter"/>
</dbReference>
<feature type="transmembrane region" description="Helical" evidence="1">
    <location>
        <begin position="48"/>
        <end position="69"/>
    </location>
</feature>
<feature type="transmembrane region" description="Helical" evidence="1">
    <location>
        <begin position="12"/>
        <end position="36"/>
    </location>
</feature>
<sequence length="260" mass="28808">MEWLSQPEAWISLITLTVLEIVLGIDNIIFISILSGKLPQNQQKKSRQLGLGLAMITRVLLLLSLSWIMTLTTPLFNMGEWVGVTNPEILEKAAISGRDLILLIGGLFLIYKSTAEIHDKLEGEDHENTAKAPMSFWGTITQILLLDIVFSLDSVITAVGMAQHIEVMIAAVIIAVIIMMFSAGGISNFVNNHPTVKMLALSFLLLIGVSLLAEAFEQHIPKGYIYFAMAFSVLVEMLNLKMKSKSEKPVHLHNEPLEEK</sequence>
<keyword evidence="3" id="KW-1185">Reference proteome</keyword>
<feature type="transmembrane region" description="Helical" evidence="1">
    <location>
        <begin position="143"/>
        <end position="161"/>
    </location>
</feature>
<feature type="transmembrane region" description="Helical" evidence="1">
    <location>
        <begin position="223"/>
        <end position="240"/>
    </location>
</feature>
<dbReference type="Pfam" id="PF03741">
    <property type="entry name" value="TerC"/>
    <property type="match status" value="1"/>
</dbReference>
<dbReference type="RefSeq" id="WP_160843128.1">
    <property type="nucleotide sequence ID" value="NZ_WVHT01000001.1"/>
</dbReference>
<dbReference type="Proteomes" id="UP000466586">
    <property type="component" value="Unassembled WGS sequence"/>
</dbReference>
<keyword evidence="1" id="KW-1133">Transmembrane helix</keyword>
<keyword evidence="1" id="KW-0812">Transmembrane</keyword>